<evidence type="ECO:0000313" key="1">
    <source>
        <dbReference type="EMBL" id="KAK3608555.1"/>
    </source>
</evidence>
<keyword evidence="2" id="KW-1185">Reference proteome</keyword>
<sequence length="57" mass="6557">MTLSPRQKRVHFQGKQTRVRVCYQKPKPARKQINVCLAFSSTRDQFAGLLHGDLTTI</sequence>
<gene>
    <name evidence="1" type="ORF">CHS0354_042537</name>
</gene>
<dbReference type="AlphaFoldDB" id="A0AAE0TDS7"/>
<name>A0AAE0TDS7_9BIVA</name>
<dbReference type="Proteomes" id="UP001195483">
    <property type="component" value="Unassembled WGS sequence"/>
</dbReference>
<reference evidence="1" key="2">
    <citation type="journal article" date="2021" name="Genome Biol. Evol.">
        <title>Developing a high-quality reference genome for a parasitic bivalve with doubly uniparental inheritance (Bivalvia: Unionida).</title>
        <authorList>
            <person name="Smith C.H."/>
        </authorList>
    </citation>
    <scope>NUCLEOTIDE SEQUENCE</scope>
    <source>
        <strain evidence="1">CHS0354</strain>
        <tissue evidence="1">Mantle</tissue>
    </source>
</reference>
<evidence type="ECO:0000313" key="2">
    <source>
        <dbReference type="Proteomes" id="UP001195483"/>
    </source>
</evidence>
<accession>A0AAE0TDS7</accession>
<organism evidence="1 2">
    <name type="scientific">Potamilus streckersoni</name>
    <dbReference type="NCBI Taxonomy" id="2493646"/>
    <lineage>
        <taxon>Eukaryota</taxon>
        <taxon>Metazoa</taxon>
        <taxon>Spiralia</taxon>
        <taxon>Lophotrochozoa</taxon>
        <taxon>Mollusca</taxon>
        <taxon>Bivalvia</taxon>
        <taxon>Autobranchia</taxon>
        <taxon>Heteroconchia</taxon>
        <taxon>Palaeoheterodonta</taxon>
        <taxon>Unionida</taxon>
        <taxon>Unionoidea</taxon>
        <taxon>Unionidae</taxon>
        <taxon>Ambleminae</taxon>
        <taxon>Lampsilini</taxon>
        <taxon>Potamilus</taxon>
    </lineage>
</organism>
<reference evidence="1" key="3">
    <citation type="submission" date="2023-05" db="EMBL/GenBank/DDBJ databases">
        <authorList>
            <person name="Smith C.H."/>
        </authorList>
    </citation>
    <scope>NUCLEOTIDE SEQUENCE</scope>
    <source>
        <strain evidence="1">CHS0354</strain>
        <tissue evidence="1">Mantle</tissue>
    </source>
</reference>
<comment type="caution">
    <text evidence="1">The sequence shown here is derived from an EMBL/GenBank/DDBJ whole genome shotgun (WGS) entry which is preliminary data.</text>
</comment>
<reference evidence="1" key="1">
    <citation type="journal article" date="2021" name="Genome Biol. Evol.">
        <title>A High-Quality Reference Genome for a Parasitic Bivalve with Doubly Uniparental Inheritance (Bivalvia: Unionida).</title>
        <authorList>
            <person name="Smith C.H."/>
        </authorList>
    </citation>
    <scope>NUCLEOTIDE SEQUENCE</scope>
    <source>
        <strain evidence="1">CHS0354</strain>
    </source>
</reference>
<proteinExistence type="predicted"/>
<dbReference type="EMBL" id="JAEAOA010002356">
    <property type="protein sequence ID" value="KAK3608555.1"/>
    <property type="molecule type" value="Genomic_DNA"/>
</dbReference>
<feature type="non-terminal residue" evidence="1">
    <location>
        <position position="57"/>
    </location>
</feature>
<protein>
    <submittedName>
        <fullName evidence="1">Uncharacterized protein</fullName>
    </submittedName>
</protein>